<feature type="transmembrane region" description="Helical" evidence="6">
    <location>
        <begin position="30"/>
        <end position="49"/>
    </location>
</feature>
<feature type="region of interest" description="Disordered" evidence="7">
    <location>
        <begin position="234"/>
        <end position="267"/>
    </location>
</feature>
<proteinExistence type="inferred from homology"/>
<keyword evidence="6" id="KW-1133">Transmembrane helix</keyword>
<dbReference type="InterPro" id="IPR019533">
    <property type="entry name" value="Peptidase_S26"/>
</dbReference>
<dbReference type="Pfam" id="PF10502">
    <property type="entry name" value="Peptidase_S26"/>
    <property type="match status" value="1"/>
</dbReference>
<comment type="caution">
    <text evidence="9">The sequence shown here is derived from an EMBL/GenBank/DDBJ whole genome shotgun (WGS) entry which is preliminary data.</text>
</comment>
<dbReference type="RefSeq" id="WP_344721863.1">
    <property type="nucleotide sequence ID" value="NZ_BAAAYG010000014.1"/>
</dbReference>
<sequence>MQAPQSPERADTVGASRGSLRAGRLRGRRGWILATLVVVVLAAVVAATIRGTVVDVYSVDQHSMRPTLQDDERVLVDKRLGAVDASGALDELHRGDVVVFDGTGSFAPYESQSELAAAAEHVGHWFGLGSPPATYVKRVIGLGGDTVACCDAAGRVTVEGEPLEEDYLPHPVSAEQPASDQEFEAEVPPGRMWVMGDHRAESVDSRALLGAPGGGMIRQGRVIGRVTEVVWPWDARRPLGEAASEATSRGPSAPRGDGRPPASGGQR</sequence>
<name>A0ABP6RJQ0_9MICC</name>
<keyword evidence="6" id="KW-0472">Membrane</keyword>
<evidence type="ECO:0000313" key="10">
    <source>
        <dbReference type="Proteomes" id="UP001501736"/>
    </source>
</evidence>
<dbReference type="PROSITE" id="PS00761">
    <property type="entry name" value="SPASE_I_3"/>
    <property type="match status" value="1"/>
</dbReference>
<dbReference type="CDD" id="cd06530">
    <property type="entry name" value="S26_SPase_I"/>
    <property type="match status" value="1"/>
</dbReference>
<comment type="subcellular location">
    <subcellularLocation>
        <location evidence="2">Cell membrane</location>
        <topology evidence="2">Single-pass type II membrane protein</topology>
    </subcellularLocation>
    <subcellularLocation>
        <location evidence="6">Membrane</location>
        <topology evidence="6">Single-pass type II membrane protein</topology>
    </subcellularLocation>
</comment>
<keyword evidence="10" id="KW-1185">Reference proteome</keyword>
<evidence type="ECO:0000256" key="6">
    <source>
        <dbReference type="RuleBase" id="RU362042"/>
    </source>
</evidence>
<reference evidence="10" key="1">
    <citation type="journal article" date="2019" name="Int. J. Syst. Evol. Microbiol.">
        <title>The Global Catalogue of Microorganisms (GCM) 10K type strain sequencing project: providing services to taxonomists for standard genome sequencing and annotation.</title>
        <authorList>
            <consortium name="The Broad Institute Genomics Platform"/>
            <consortium name="The Broad Institute Genome Sequencing Center for Infectious Disease"/>
            <person name="Wu L."/>
            <person name="Ma J."/>
        </authorList>
    </citation>
    <scope>NUCLEOTIDE SEQUENCE [LARGE SCALE GENOMIC DNA]</scope>
    <source>
        <strain evidence="10">JCM 11483</strain>
    </source>
</reference>
<evidence type="ECO:0000256" key="2">
    <source>
        <dbReference type="ARBA" id="ARBA00004401"/>
    </source>
</evidence>
<dbReference type="InterPro" id="IPR000223">
    <property type="entry name" value="Pept_S26A_signal_pept_1"/>
</dbReference>
<gene>
    <name evidence="9" type="primary">lepB</name>
    <name evidence="9" type="ORF">GCM10020260_24780</name>
</gene>
<dbReference type="PRINTS" id="PR00727">
    <property type="entry name" value="LEADERPTASE"/>
</dbReference>
<dbReference type="InterPro" id="IPR019758">
    <property type="entry name" value="Pept_S26A_signal_pept_1_CS"/>
</dbReference>
<dbReference type="InterPro" id="IPR036286">
    <property type="entry name" value="LexA/Signal_pep-like_sf"/>
</dbReference>
<feature type="domain" description="Peptidase S26" evidence="8">
    <location>
        <begin position="35"/>
        <end position="231"/>
    </location>
</feature>
<dbReference type="Proteomes" id="UP001501736">
    <property type="component" value="Unassembled WGS sequence"/>
</dbReference>
<evidence type="ECO:0000256" key="3">
    <source>
        <dbReference type="ARBA" id="ARBA00009370"/>
    </source>
</evidence>
<comment type="catalytic activity">
    <reaction evidence="1 6">
        <text>Cleavage of hydrophobic, N-terminal signal or leader sequences from secreted and periplasmic proteins.</text>
        <dbReference type="EC" id="3.4.21.89"/>
    </reaction>
</comment>
<evidence type="ECO:0000259" key="8">
    <source>
        <dbReference type="Pfam" id="PF10502"/>
    </source>
</evidence>
<accession>A0ABP6RJQ0</accession>
<keyword evidence="6" id="KW-0812">Transmembrane</keyword>
<dbReference type="SUPFAM" id="SSF51306">
    <property type="entry name" value="LexA/Signal peptidase"/>
    <property type="match status" value="1"/>
</dbReference>
<dbReference type="Gene3D" id="2.10.109.10">
    <property type="entry name" value="Umud Fragment, subunit A"/>
    <property type="match status" value="1"/>
</dbReference>
<dbReference type="PANTHER" id="PTHR43390:SF1">
    <property type="entry name" value="CHLOROPLAST PROCESSING PEPTIDASE"/>
    <property type="match status" value="1"/>
</dbReference>
<dbReference type="NCBIfam" id="TIGR02227">
    <property type="entry name" value="sigpep_I_bact"/>
    <property type="match status" value="1"/>
</dbReference>
<evidence type="ECO:0000256" key="5">
    <source>
        <dbReference type="ARBA" id="ARBA00022801"/>
    </source>
</evidence>
<dbReference type="EC" id="3.4.21.89" evidence="4 6"/>
<keyword evidence="6" id="KW-0645">Protease</keyword>
<comment type="similarity">
    <text evidence="3 6">Belongs to the peptidase S26 family.</text>
</comment>
<dbReference type="EMBL" id="BAAAYG010000014">
    <property type="protein sequence ID" value="GAA3287738.1"/>
    <property type="molecule type" value="Genomic_DNA"/>
</dbReference>
<dbReference type="PANTHER" id="PTHR43390">
    <property type="entry name" value="SIGNAL PEPTIDASE I"/>
    <property type="match status" value="1"/>
</dbReference>
<keyword evidence="5 6" id="KW-0378">Hydrolase</keyword>
<evidence type="ECO:0000256" key="1">
    <source>
        <dbReference type="ARBA" id="ARBA00000677"/>
    </source>
</evidence>
<evidence type="ECO:0000313" key="9">
    <source>
        <dbReference type="EMBL" id="GAA3287738.1"/>
    </source>
</evidence>
<protein>
    <recommendedName>
        <fullName evidence="4 6">Signal peptidase I</fullName>
        <ecNumber evidence="4 6">3.4.21.89</ecNumber>
    </recommendedName>
</protein>
<organism evidence="9 10">
    <name type="scientific">Nesterenkonia halobia</name>
    <dbReference type="NCBI Taxonomy" id="37922"/>
    <lineage>
        <taxon>Bacteria</taxon>
        <taxon>Bacillati</taxon>
        <taxon>Actinomycetota</taxon>
        <taxon>Actinomycetes</taxon>
        <taxon>Micrococcales</taxon>
        <taxon>Micrococcaceae</taxon>
        <taxon>Nesterenkonia</taxon>
    </lineage>
</organism>
<evidence type="ECO:0000256" key="7">
    <source>
        <dbReference type="SAM" id="MobiDB-lite"/>
    </source>
</evidence>
<evidence type="ECO:0000256" key="4">
    <source>
        <dbReference type="ARBA" id="ARBA00013208"/>
    </source>
</evidence>